<proteinExistence type="predicted"/>
<organism evidence="1 2">
    <name type="scientific">Maritimibacter harenae</name>
    <dbReference type="NCBI Taxonomy" id="2606218"/>
    <lineage>
        <taxon>Bacteria</taxon>
        <taxon>Pseudomonadati</taxon>
        <taxon>Pseudomonadota</taxon>
        <taxon>Alphaproteobacteria</taxon>
        <taxon>Rhodobacterales</taxon>
        <taxon>Roseobacteraceae</taxon>
        <taxon>Maritimibacter</taxon>
    </lineage>
</organism>
<dbReference type="InterPro" id="IPR038765">
    <property type="entry name" value="Papain-like_cys_pep_sf"/>
</dbReference>
<protein>
    <recommendedName>
        <fullName evidence="3">Permuted papain-like amidase enzyme, YaeF/YiiX, C92 family</fullName>
    </recommendedName>
</protein>
<evidence type="ECO:0000313" key="2">
    <source>
        <dbReference type="Proteomes" id="UP000467322"/>
    </source>
</evidence>
<dbReference type="Pfam" id="PF05708">
    <property type="entry name" value="Peptidase_C92"/>
    <property type="match status" value="1"/>
</dbReference>
<name>A0A845M5J9_9RHOB</name>
<dbReference type="SUPFAM" id="SSF54001">
    <property type="entry name" value="Cysteine proteinases"/>
    <property type="match status" value="1"/>
</dbReference>
<dbReference type="PROSITE" id="PS51257">
    <property type="entry name" value="PROKAR_LIPOPROTEIN"/>
    <property type="match status" value="1"/>
</dbReference>
<dbReference type="Gene3D" id="3.90.1720.10">
    <property type="entry name" value="endopeptidase domain like (from Nostoc punctiforme)"/>
    <property type="match status" value="1"/>
</dbReference>
<keyword evidence="2" id="KW-1185">Reference proteome</keyword>
<dbReference type="Proteomes" id="UP000467322">
    <property type="component" value="Unassembled WGS sequence"/>
</dbReference>
<dbReference type="EMBL" id="WTUX01000001">
    <property type="protein sequence ID" value="MZR11431.1"/>
    <property type="molecule type" value="Genomic_DNA"/>
</dbReference>
<accession>A0A845M5J9</accession>
<evidence type="ECO:0008006" key="3">
    <source>
        <dbReference type="Google" id="ProtNLM"/>
    </source>
</evidence>
<sequence length="303" mass="32549">MARFLFLSQFMALTACTLPNQHPDYTGLPEGTKASTFTCCEDPDRQPDWFAGLALALSEPLAPLFNAESGSGLLAAHPAAIERVVDKARPLDLLVFSSKSHLSSRMLPGWFTHSAVYIGTEAQLRAIGLWSHPSIKPYHEAIRAGANVVEGVSPNVSFSALSDVLGQRDAALLIRPEINVAQKQTVAARALRLVGRPFDHAYDLNTCDSFACSEVLARSFPCLEFPVRDVQGSTVLLPDDVAAKAIRGEDLRIVDYVEGRGEQWAAPGVTGAMERVAGFWGPTPIGPIAQVSSSHALPTCSVL</sequence>
<dbReference type="InterPro" id="IPR024453">
    <property type="entry name" value="Peptidase_C92"/>
</dbReference>
<evidence type="ECO:0000313" key="1">
    <source>
        <dbReference type="EMBL" id="MZR11431.1"/>
    </source>
</evidence>
<gene>
    <name evidence="1" type="ORF">GQE99_00090</name>
</gene>
<reference evidence="1 2" key="1">
    <citation type="submission" date="2019-12" db="EMBL/GenBank/DDBJ databases">
        <title>Maritimibacter sp. nov. sp. isolated from sea sand.</title>
        <authorList>
            <person name="Kim J."/>
            <person name="Jeong S.E."/>
            <person name="Jung H.S."/>
            <person name="Jeon C.O."/>
        </authorList>
    </citation>
    <scope>NUCLEOTIDE SEQUENCE [LARGE SCALE GENOMIC DNA]</scope>
    <source>
        <strain evidence="1 2">DP07</strain>
    </source>
</reference>
<dbReference type="AlphaFoldDB" id="A0A845M5J9"/>
<comment type="caution">
    <text evidence="1">The sequence shown here is derived from an EMBL/GenBank/DDBJ whole genome shotgun (WGS) entry which is preliminary data.</text>
</comment>